<dbReference type="AlphaFoldDB" id="A0A7N5K568"/>
<evidence type="ECO:0000256" key="6">
    <source>
        <dbReference type="HAMAP-Rule" id="MF_03058"/>
    </source>
</evidence>
<keyword evidence="5 6" id="KW-0968">Cytoplasmic vesicle</keyword>
<dbReference type="Proteomes" id="UP000008912">
    <property type="component" value="Unassembled WGS sequence"/>
</dbReference>
<reference evidence="8" key="2">
    <citation type="submission" date="2025-08" db="UniProtKB">
        <authorList>
            <consortium name="Ensembl"/>
        </authorList>
    </citation>
    <scope>IDENTIFICATION</scope>
</reference>
<dbReference type="HAMAP" id="MF_03058">
    <property type="entry name" value="VMA21"/>
    <property type="match status" value="1"/>
</dbReference>
<comment type="function">
    <text evidence="6">Required for the assembly of the V0 complex of the vacuolar ATPase (V-ATPase) in the endoplasmic reticulum.</text>
</comment>
<keyword evidence="9" id="KW-1185">Reference proteome</keyword>
<keyword evidence="2 6" id="KW-0256">Endoplasmic reticulum</keyword>
<dbReference type="GO" id="GO:0070072">
    <property type="term" value="P:vacuolar proton-transporting V-type ATPase complex assembly"/>
    <property type="evidence" value="ECO:0007669"/>
    <property type="project" value="UniProtKB-UniRule"/>
</dbReference>
<name>A0A7N5K568_AILME</name>
<reference evidence="8 9" key="1">
    <citation type="journal article" date="2010" name="Nature">
        <title>The sequence and de novo assembly of the giant panda genome.</title>
        <authorList>
            <person name="Li R."/>
            <person name="Fan W."/>
            <person name="Tian G."/>
            <person name="Zhu H."/>
            <person name="He L."/>
            <person name="Cai J."/>
            <person name="Huang Q."/>
            <person name="Cai Q."/>
            <person name="Li B."/>
            <person name="Bai Y."/>
            <person name="Zhang Z."/>
            <person name="Zhang Y."/>
            <person name="Wang W."/>
            <person name="Li J."/>
            <person name="Wei F."/>
            <person name="Li H."/>
            <person name="Jian M."/>
            <person name="Li J."/>
            <person name="Zhang Z."/>
            <person name="Nielsen R."/>
            <person name="Li D."/>
            <person name="Gu W."/>
            <person name="Yang Z."/>
            <person name="Xuan Z."/>
            <person name="Ryder O.A."/>
            <person name="Leung F.C."/>
            <person name="Zhou Y."/>
            <person name="Cao J."/>
            <person name="Sun X."/>
            <person name="Fu Y."/>
            <person name="Fang X."/>
            <person name="Guo X."/>
            <person name="Wang B."/>
            <person name="Hou R."/>
            <person name="Shen F."/>
            <person name="Mu B."/>
            <person name="Ni P."/>
            <person name="Lin R."/>
            <person name="Qian W."/>
            <person name="Wang G."/>
            <person name="Yu C."/>
            <person name="Nie W."/>
            <person name="Wang J."/>
            <person name="Wu Z."/>
            <person name="Liang H."/>
            <person name="Min J."/>
            <person name="Wu Q."/>
            <person name="Cheng S."/>
            <person name="Ruan J."/>
            <person name="Wang M."/>
            <person name="Shi Z."/>
            <person name="Wen M."/>
            <person name="Liu B."/>
            <person name="Ren X."/>
            <person name="Zheng H."/>
            <person name="Dong D."/>
            <person name="Cook K."/>
            <person name="Shan G."/>
            <person name="Zhang H."/>
            <person name="Kosiol C."/>
            <person name="Xie X."/>
            <person name="Lu Z."/>
            <person name="Zheng H."/>
            <person name="Li Y."/>
            <person name="Steiner C.C."/>
            <person name="Lam T.T."/>
            <person name="Lin S."/>
            <person name="Zhang Q."/>
            <person name="Li G."/>
            <person name="Tian J."/>
            <person name="Gong T."/>
            <person name="Liu H."/>
            <person name="Zhang D."/>
            <person name="Fang L."/>
            <person name="Ye C."/>
            <person name="Zhang J."/>
            <person name="Hu W."/>
            <person name="Xu A."/>
            <person name="Ren Y."/>
            <person name="Zhang G."/>
            <person name="Bruford M.W."/>
            <person name="Li Q."/>
            <person name="Ma L."/>
            <person name="Guo Y."/>
            <person name="An N."/>
            <person name="Hu Y."/>
            <person name="Zheng Y."/>
            <person name="Shi Y."/>
            <person name="Li Z."/>
            <person name="Liu Q."/>
            <person name="Chen Y."/>
            <person name="Zhao J."/>
            <person name="Qu N."/>
            <person name="Zhao S."/>
            <person name="Tian F."/>
            <person name="Wang X."/>
            <person name="Wang H."/>
            <person name="Xu L."/>
            <person name="Liu X."/>
            <person name="Vinar T."/>
            <person name="Wang Y."/>
            <person name="Lam T.W."/>
            <person name="Yiu S.M."/>
            <person name="Liu S."/>
            <person name="Zhang H."/>
            <person name="Li D."/>
            <person name="Huang Y."/>
            <person name="Wang X."/>
            <person name="Yang G."/>
            <person name="Jiang Z."/>
            <person name="Wang J."/>
            <person name="Qin N."/>
            <person name="Li L."/>
            <person name="Li J."/>
            <person name="Bolund L."/>
            <person name="Kristiansen K."/>
            <person name="Wong G.K."/>
            <person name="Olson M."/>
            <person name="Zhang X."/>
            <person name="Li S."/>
            <person name="Yang H."/>
            <person name="Wang J."/>
            <person name="Wang J."/>
        </authorList>
    </citation>
    <scope>NUCLEOTIDE SEQUENCE [LARGE SCALE GENOMIC DNA]</scope>
</reference>
<dbReference type="GO" id="GO:0012507">
    <property type="term" value="C:ER to Golgi transport vesicle membrane"/>
    <property type="evidence" value="ECO:0007669"/>
    <property type="project" value="UniProtKB-SubCell"/>
</dbReference>
<feature type="transmembrane region" description="Helical" evidence="6">
    <location>
        <begin position="239"/>
        <end position="261"/>
    </location>
</feature>
<dbReference type="PANTHER" id="PTHR31792:SF3">
    <property type="entry name" value="VACUOLAR ATPASE ASSEMBLY INTEGRAL MEMBRANE PROTEIN VMA21"/>
    <property type="match status" value="1"/>
</dbReference>
<dbReference type="InterPro" id="IPR019013">
    <property type="entry name" value="Vma21"/>
</dbReference>
<comment type="subunit">
    <text evidence="6">Associates with the V0 complex of the vacuolar ATPase (V-ATPase).</text>
</comment>
<evidence type="ECO:0000256" key="4">
    <source>
        <dbReference type="ARBA" id="ARBA00023136"/>
    </source>
</evidence>
<protein>
    <submittedName>
        <fullName evidence="8">Vacuolar ATPase assembly factor VMA21</fullName>
    </submittedName>
</protein>
<evidence type="ECO:0000313" key="9">
    <source>
        <dbReference type="Proteomes" id="UP000008912"/>
    </source>
</evidence>
<dbReference type="GO" id="GO:0033116">
    <property type="term" value="C:endoplasmic reticulum-Golgi intermediate compartment membrane"/>
    <property type="evidence" value="ECO:0007669"/>
    <property type="project" value="UniProtKB-SubCell"/>
</dbReference>
<feature type="region of interest" description="Disordered" evidence="7">
    <location>
        <begin position="139"/>
        <end position="166"/>
    </location>
</feature>
<gene>
    <name evidence="8" type="primary">VMA21</name>
</gene>
<evidence type="ECO:0000256" key="5">
    <source>
        <dbReference type="ARBA" id="ARBA00023329"/>
    </source>
</evidence>
<dbReference type="GO" id="GO:0005789">
    <property type="term" value="C:endoplasmic reticulum membrane"/>
    <property type="evidence" value="ECO:0007669"/>
    <property type="project" value="UniProtKB-SubCell"/>
</dbReference>
<evidence type="ECO:0000256" key="2">
    <source>
        <dbReference type="ARBA" id="ARBA00022824"/>
    </source>
</evidence>
<accession>A0A7N5K568</accession>
<keyword evidence="1 6" id="KW-0812">Transmembrane</keyword>
<comment type="subcellular location">
    <subcellularLocation>
        <location evidence="6">Endoplasmic reticulum membrane</location>
        <topology evidence="6">Multi-pass membrane protein</topology>
    </subcellularLocation>
    <subcellularLocation>
        <location evidence="6">Endoplasmic reticulum-Golgi intermediate compartment membrane</location>
        <topology evidence="6">Multi-pass membrane protein</topology>
    </subcellularLocation>
    <subcellularLocation>
        <location evidence="6">Cytoplasmic vesicle</location>
        <location evidence="6">COPII-coated vesicle membrane</location>
        <topology evidence="6">Multi-pass membrane protein</topology>
    </subcellularLocation>
</comment>
<dbReference type="PANTHER" id="PTHR31792">
    <property type="entry name" value="VACUOLAR ATPASE ASSEMBLY INTEGRAL MEMBRANE PROTEIN VMA21"/>
    <property type="match status" value="1"/>
</dbReference>
<evidence type="ECO:0000256" key="7">
    <source>
        <dbReference type="SAM" id="MobiDB-lite"/>
    </source>
</evidence>
<comment type="similarity">
    <text evidence="6">Belongs to the VMA21 family.</text>
</comment>
<keyword evidence="3 6" id="KW-1133">Transmembrane helix</keyword>
<dbReference type="InParanoid" id="A0A7N5K568"/>
<feature type="region of interest" description="Disordered" evidence="7">
    <location>
        <begin position="40"/>
        <end position="71"/>
    </location>
</feature>
<feature type="transmembrane region" description="Helical" evidence="6">
    <location>
        <begin position="200"/>
        <end position="219"/>
    </location>
</feature>
<dbReference type="Ensembl" id="ENSAMET00000040197.1">
    <property type="protein sequence ID" value="ENSAMEP00000034765.1"/>
    <property type="gene ID" value="ENSAMEG00000028231.1"/>
</dbReference>
<proteinExistence type="inferred from homology"/>
<keyword evidence="4 6" id="KW-0472">Membrane</keyword>
<evidence type="ECO:0000256" key="1">
    <source>
        <dbReference type="ARBA" id="ARBA00022692"/>
    </source>
</evidence>
<sequence length="274" mass="29523">MCTAFFVLSSETARLLGPQSSAWSSFFAAHLLRSSLETAARRRVSPGGPEGLTRAQRAAAPPPTSEDHAARQVPAQRGVAGLLAGPAPRAQSSLDRAHASEPWPVSHVRARARAAPTQPNVTTARRTCALRPAVRHWPALPARHPSTGSLRSGLSAVPEPSPPPSTCCGRGHTMERLDKAALNALQPPDFRNESSLASTLKTLLFFTALMITVPIGLYFTTKSYVFEGAFGMSNRDSYFYAAIVAVVAVHVVLALFVYVAWNEGSRQWREGKQD</sequence>
<reference evidence="8" key="3">
    <citation type="submission" date="2025-09" db="UniProtKB">
        <authorList>
            <consortium name="Ensembl"/>
        </authorList>
    </citation>
    <scope>IDENTIFICATION</scope>
</reference>
<dbReference type="Pfam" id="PF09446">
    <property type="entry name" value="VMA21"/>
    <property type="match status" value="1"/>
</dbReference>
<organism evidence="8 9">
    <name type="scientific">Ailuropoda melanoleuca</name>
    <name type="common">Giant panda</name>
    <dbReference type="NCBI Taxonomy" id="9646"/>
    <lineage>
        <taxon>Eukaryota</taxon>
        <taxon>Metazoa</taxon>
        <taxon>Chordata</taxon>
        <taxon>Craniata</taxon>
        <taxon>Vertebrata</taxon>
        <taxon>Euteleostomi</taxon>
        <taxon>Mammalia</taxon>
        <taxon>Eutheria</taxon>
        <taxon>Laurasiatheria</taxon>
        <taxon>Carnivora</taxon>
        <taxon>Caniformia</taxon>
        <taxon>Ursidae</taxon>
        <taxon>Ailuropoda</taxon>
    </lineage>
</organism>
<dbReference type="GeneTree" id="ENSGT00390000017980"/>
<evidence type="ECO:0000256" key="3">
    <source>
        <dbReference type="ARBA" id="ARBA00022989"/>
    </source>
</evidence>
<evidence type="ECO:0000313" key="8">
    <source>
        <dbReference type="Ensembl" id="ENSAMEP00000034765.1"/>
    </source>
</evidence>